<dbReference type="Gene3D" id="3.40.50.620">
    <property type="entry name" value="HUPs"/>
    <property type="match status" value="1"/>
</dbReference>
<protein>
    <recommendedName>
        <fullName evidence="2">UspA domain-containing protein</fullName>
    </recommendedName>
</protein>
<sequence length="288" mass="29825">MVRPIVIGAHPKRDDRSPLELGVTLSRLTGAPLQVVGSYWFDSTPGRTAQIDYGRELERKVRHAVARVLGAGDLDSPVDVRVTCGSPAHALQQTATELGAGMIVVGSTHRGAFGRMATGTTAERVLDGAPCPVAVAPSGLDRTWGQAGEVGVAFVDTPGGWSALRAGAAMARGMGAQLAVYTVTDAQTDDSDQRRAEDTLERAIAEVAGDLGGEARILEGGAPALIKASKSLDLLVRGCRSPGVLRRPLSRELPGKLAGQLGCPLVVVGPGKELPLVSMFDAEAALPA</sequence>
<evidence type="ECO:0000256" key="1">
    <source>
        <dbReference type="ARBA" id="ARBA00008791"/>
    </source>
</evidence>
<dbReference type="Gene3D" id="3.40.50.12370">
    <property type="match status" value="1"/>
</dbReference>
<proteinExistence type="inferred from homology"/>
<dbReference type="PANTHER" id="PTHR46268:SF6">
    <property type="entry name" value="UNIVERSAL STRESS PROTEIN UP12"/>
    <property type="match status" value="1"/>
</dbReference>
<dbReference type="InterPro" id="IPR014729">
    <property type="entry name" value="Rossmann-like_a/b/a_fold"/>
</dbReference>
<dbReference type="SUPFAM" id="SSF52402">
    <property type="entry name" value="Adenine nucleotide alpha hydrolases-like"/>
    <property type="match status" value="2"/>
</dbReference>
<feature type="domain" description="UspA" evidence="2">
    <location>
        <begin position="1"/>
        <end position="136"/>
    </location>
</feature>
<dbReference type="AlphaFoldDB" id="A0A6J4S2S0"/>
<dbReference type="CDD" id="cd00293">
    <property type="entry name" value="USP-like"/>
    <property type="match status" value="1"/>
</dbReference>
<gene>
    <name evidence="3" type="ORF">AVDCRST_MAG38-2462</name>
</gene>
<reference evidence="3" key="1">
    <citation type="submission" date="2020-02" db="EMBL/GenBank/DDBJ databases">
        <authorList>
            <person name="Meier V. D."/>
        </authorList>
    </citation>
    <scope>NUCLEOTIDE SEQUENCE</scope>
    <source>
        <strain evidence="3">AVDCRST_MAG38</strain>
    </source>
</reference>
<dbReference type="InterPro" id="IPR006016">
    <property type="entry name" value="UspA"/>
</dbReference>
<organism evidence="3">
    <name type="scientific">uncultured Solirubrobacteraceae bacterium</name>
    <dbReference type="NCBI Taxonomy" id="1162706"/>
    <lineage>
        <taxon>Bacteria</taxon>
        <taxon>Bacillati</taxon>
        <taxon>Actinomycetota</taxon>
        <taxon>Thermoleophilia</taxon>
        <taxon>Solirubrobacterales</taxon>
        <taxon>Solirubrobacteraceae</taxon>
        <taxon>environmental samples</taxon>
    </lineage>
</organism>
<comment type="similarity">
    <text evidence="1">Belongs to the universal stress protein A family.</text>
</comment>
<evidence type="ECO:0000259" key="2">
    <source>
        <dbReference type="Pfam" id="PF00582"/>
    </source>
</evidence>
<evidence type="ECO:0000313" key="3">
    <source>
        <dbReference type="EMBL" id="CAA9488133.1"/>
    </source>
</evidence>
<dbReference type="Pfam" id="PF00582">
    <property type="entry name" value="Usp"/>
    <property type="match status" value="1"/>
</dbReference>
<dbReference type="EMBL" id="CADCVJ010000206">
    <property type="protein sequence ID" value="CAA9488133.1"/>
    <property type="molecule type" value="Genomic_DNA"/>
</dbReference>
<dbReference type="PANTHER" id="PTHR46268">
    <property type="entry name" value="STRESS RESPONSE PROTEIN NHAX"/>
    <property type="match status" value="1"/>
</dbReference>
<accession>A0A6J4S2S0</accession>
<name>A0A6J4S2S0_9ACTN</name>